<evidence type="ECO:0000256" key="9">
    <source>
        <dbReference type="ARBA" id="ARBA00048233"/>
    </source>
</evidence>
<dbReference type="InterPro" id="IPR050316">
    <property type="entry name" value="Tyrosinase/Hemocyanin"/>
</dbReference>
<keyword evidence="7" id="KW-0503">Monooxygenase</keyword>
<evidence type="ECO:0000256" key="6">
    <source>
        <dbReference type="ARBA" id="ARBA00023008"/>
    </source>
</evidence>
<dbReference type="Gene3D" id="2.60.310.20">
    <property type="match status" value="1"/>
</dbReference>
<evidence type="ECO:0000256" key="2">
    <source>
        <dbReference type="ARBA" id="ARBA00009928"/>
    </source>
</evidence>
<dbReference type="PANTHER" id="PTHR11474">
    <property type="entry name" value="TYROSINASE FAMILY MEMBER"/>
    <property type="match status" value="1"/>
</dbReference>
<dbReference type="EMBL" id="FJUX01000017">
    <property type="protein sequence ID" value="CZS94105.1"/>
    <property type="molecule type" value="Genomic_DNA"/>
</dbReference>
<organism evidence="14 15">
    <name type="scientific">Rhynchosporium agropyri</name>
    <dbReference type="NCBI Taxonomy" id="914238"/>
    <lineage>
        <taxon>Eukaryota</taxon>
        <taxon>Fungi</taxon>
        <taxon>Dikarya</taxon>
        <taxon>Ascomycota</taxon>
        <taxon>Pezizomycotina</taxon>
        <taxon>Leotiomycetes</taxon>
        <taxon>Helotiales</taxon>
        <taxon>Ploettnerulaceae</taxon>
        <taxon>Rhynchosporium</taxon>
    </lineage>
</organism>
<dbReference type="PROSITE" id="PS00497">
    <property type="entry name" value="TYROSINASE_1"/>
    <property type="match status" value="1"/>
</dbReference>
<evidence type="ECO:0000313" key="15">
    <source>
        <dbReference type="Proteomes" id="UP000178912"/>
    </source>
</evidence>
<dbReference type="Pfam" id="PF00264">
    <property type="entry name" value="Tyrosinase"/>
    <property type="match status" value="1"/>
</dbReference>
<dbReference type="PROSITE" id="PS00498">
    <property type="entry name" value="TYROSINASE_2"/>
    <property type="match status" value="1"/>
</dbReference>
<dbReference type="Pfam" id="PF18132">
    <property type="entry name" value="Tyrosinase_C"/>
    <property type="match status" value="1"/>
</dbReference>
<dbReference type="InterPro" id="IPR002227">
    <property type="entry name" value="Tyrosinase_Cu-bd"/>
</dbReference>
<keyword evidence="6" id="KW-0186">Copper</keyword>
<keyword evidence="8" id="KW-0470">Melanin biosynthesis</keyword>
<dbReference type="GO" id="GO:0004503">
    <property type="term" value="F:tyrosinase activity"/>
    <property type="evidence" value="ECO:0007669"/>
    <property type="project" value="UniProtKB-EC"/>
</dbReference>
<evidence type="ECO:0000256" key="7">
    <source>
        <dbReference type="ARBA" id="ARBA00023033"/>
    </source>
</evidence>
<comment type="cofactor">
    <cofactor evidence="1">
        <name>Cu(2+)</name>
        <dbReference type="ChEBI" id="CHEBI:29036"/>
    </cofactor>
</comment>
<keyword evidence="4" id="KW-0479">Metal-binding</keyword>
<evidence type="ECO:0000256" key="11">
    <source>
        <dbReference type="SAM" id="MobiDB-lite"/>
    </source>
</evidence>
<dbReference type="Proteomes" id="UP000178912">
    <property type="component" value="Unassembled WGS sequence"/>
</dbReference>
<evidence type="ECO:0000259" key="13">
    <source>
        <dbReference type="PROSITE" id="PS00498"/>
    </source>
</evidence>
<evidence type="ECO:0000256" key="8">
    <source>
        <dbReference type="ARBA" id="ARBA00023101"/>
    </source>
</evidence>
<keyword evidence="5" id="KW-0560">Oxidoreductase</keyword>
<comment type="catalytic activity">
    <reaction evidence="10">
        <text>L-tyrosine + O2 = L-dopaquinone + H2O</text>
        <dbReference type="Rhea" id="RHEA:18117"/>
        <dbReference type="ChEBI" id="CHEBI:15377"/>
        <dbReference type="ChEBI" id="CHEBI:15379"/>
        <dbReference type="ChEBI" id="CHEBI:57924"/>
        <dbReference type="ChEBI" id="CHEBI:58315"/>
        <dbReference type="EC" id="1.14.18.1"/>
    </reaction>
</comment>
<feature type="region of interest" description="Disordered" evidence="11">
    <location>
        <begin position="455"/>
        <end position="475"/>
    </location>
</feature>
<protein>
    <recommendedName>
        <fullName evidence="3">tyrosinase</fullName>
        <ecNumber evidence="3">1.14.18.1</ecNumber>
    </recommendedName>
</protein>
<dbReference type="GO" id="GO:0042438">
    <property type="term" value="P:melanin biosynthetic process"/>
    <property type="evidence" value="ECO:0007669"/>
    <property type="project" value="UniProtKB-KW"/>
</dbReference>
<dbReference type="AlphaFoldDB" id="A0A1E1K7Q4"/>
<evidence type="ECO:0000256" key="5">
    <source>
        <dbReference type="ARBA" id="ARBA00023002"/>
    </source>
</evidence>
<evidence type="ECO:0000313" key="14">
    <source>
        <dbReference type="EMBL" id="CZS94105.1"/>
    </source>
</evidence>
<comment type="similarity">
    <text evidence="2">Belongs to the tyrosinase family.</text>
</comment>
<dbReference type="SUPFAM" id="SSF48056">
    <property type="entry name" value="Di-copper centre-containing domain"/>
    <property type="match status" value="1"/>
</dbReference>
<evidence type="ECO:0000259" key="12">
    <source>
        <dbReference type="PROSITE" id="PS00497"/>
    </source>
</evidence>
<dbReference type="Gene3D" id="1.10.1280.10">
    <property type="entry name" value="Di-copper center containing domain from catechol oxidase"/>
    <property type="match status" value="1"/>
</dbReference>
<reference evidence="15" key="1">
    <citation type="submission" date="2016-03" db="EMBL/GenBank/DDBJ databases">
        <authorList>
            <person name="Guldener U."/>
        </authorList>
    </citation>
    <scope>NUCLEOTIDE SEQUENCE [LARGE SCALE GENOMIC DNA]</scope>
    <source>
        <strain evidence="15">04CH-RAC-A.6.1</strain>
    </source>
</reference>
<comment type="catalytic activity">
    <reaction evidence="9">
        <text>2 L-dopa + O2 = 2 L-dopaquinone + 2 H2O</text>
        <dbReference type="Rhea" id="RHEA:34287"/>
        <dbReference type="ChEBI" id="CHEBI:15377"/>
        <dbReference type="ChEBI" id="CHEBI:15379"/>
        <dbReference type="ChEBI" id="CHEBI:57504"/>
        <dbReference type="ChEBI" id="CHEBI:57924"/>
        <dbReference type="EC" id="1.14.18.1"/>
    </reaction>
</comment>
<evidence type="ECO:0000256" key="10">
    <source>
        <dbReference type="ARBA" id="ARBA00048881"/>
    </source>
</evidence>
<dbReference type="PRINTS" id="PR00092">
    <property type="entry name" value="TYROSINASE"/>
</dbReference>
<keyword evidence="15" id="KW-1185">Reference proteome</keyword>
<feature type="domain" description="Tyrosinase copper-binding" evidence="13">
    <location>
        <begin position="326"/>
        <end position="337"/>
    </location>
</feature>
<accession>A0A1E1K7Q4</accession>
<dbReference type="InterPro" id="IPR008922">
    <property type="entry name" value="Di-copper_centre_dom_sf"/>
</dbReference>
<evidence type="ECO:0000256" key="3">
    <source>
        <dbReference type="ARBA" id="ARBA00011906"/>
    </source>
</evidence>
<evidence type="ECO:0000256" key="1">
    <source>
        <dbReference type="ARBA" id="ARBA00001973"/>
    </source>
</evidence>
<feature type="domain" description="Tyrosinase copper-binding" evidence="12">
    <location>
        <begin position="90"/>
        <end position="107"/>
    </location>
</feature>
<dbReference type="InterPro" id="IPR041640">
    <property type="entry name" value="Tyrosinase_C"/>
</dbReference>
<name>A0A1E1K7Q4_9HELO</name>
<dbReference type="OrthoDB" id="1658288at2759"/>
<dbReference type="PANTHER" id="PTHR11474:SF76">
    <property type="entry name" value="SHKT DOMAIN-CONTAINING PROTEIN"/>
    <property type="match status" value="1"/>
</dbReference>
<proteinExistence type="inferred from homology"/>
<evidence type="ECO:0000256" key="4">
    <source>
        <dbReference type="ARBA" id="ARBA00022723"/>
    </source>
</evidence>
<dbReference type="EC" id="1.14.18.1" evidence="3"/>
<dbReference type="GO" id="GO:0046872">
    <property type="term" value="F:metal ion binding"/>
    <property type="evidence" value="ECO:0007669"/>
    <property type="project" value="UniProtKB-KW"/>
</dbReference>
<gene>
    <name evidence="14" type="ORF">RAG0_04142</name>
</gene>
<sequence length="691" mass="76774">MAKPQEVAATGVVVGMRELTGEVHPRVDIDVLLVTQPDTFNLFLQAVGTLQKNPKLLGYYQLAGIHGLPKNNWDDVGKKFGDSNFGYCAHGVLIFPTWHRPYVSLVEQTIYLQMAEIAGKYDEPHRQKYIDAAKTFRLPYLDYFRPRDGKVEFPGLKPNASRTTFPYNFRLPDILNEEKIALRLPPNNELAYDIDNPLYTYKFSEANGQFSKSDQDYVAQTGYSTSQTVRHPANIHSTTHGFSELSDVLNSGREGRNSFALALIYSQPYGQFQTVASDSLAEGDITAFSSPTAGSGSLEGSIHGNYHVLIGGQTGHMGVPTLAAFDPVFWFHHCQVDRLWAFWQAFHPDEWFPKPQGDQLAEEQKDLLPFYKSRSGPGNGIFYNSDDSRETEPFGYIYDDFVGVSKGDTAILRKRIDDKYIWASRTPSHPQITDPPSTMIPLKVRATQFFSKETNGSANVSGRAADQIDSSTTDGNAIADQKTGESAGFAGAFISNAQSIMQSVPMKLQSVLTATAPNPPKIDSKFDREWYVDSVVNRAAANGPFTIFFFLSLSEELTTDPQNYGQSPYLAGINHIFAAPREVCSNCGDLEAAGQLATDTSPITPLLLDYLDVPNNGLESMRPEHVKPFLVKHLRWRVVYRGTDQQDPRDVPDLKVSVSAKIYHQDETKTFEVYPDVVAEILRNASPTAGA</sequence>